<protein>
    <submittedName>
        <fullName evidence="1">Uncharacterized protein</fullName>
    </submittedName>
</protein>
<accession>A0A5B7GYZ5</accession>
<proteinExistence type="predicted"/>
<organism evidence="1 2">
    <name type="scientific">Portunus trituberculatus</name>
    <name type="common">Swimming crab</name>
    <name type="synonym">Neptunus trituberculatus</name>
    <dbReference type="NCBI Taxonomy" id="210409"/>
    <lineage>
        <taxon>Eukaryota</taxon>
        <taxon>Metazoa</taxon>
        <taxon>Ecdysozoa</taxon>
        <taxon>Arthropoda</taxon>
        <taxon>Crustacea</taxon>
        <taxon>Multicrustacea</taxon>
        <taxon>Malacostraca</taxon>
        <taxon>Eumalacostraca</taxon>
        <taxon>Eucarida</taxon>
        <taxon>Decapoda</taxon>
        <taxon>Pleocyemata</taxon>
        <taxon>Brachyura</taxon>
        <taxon>Eubrachyura</taxon>
        <taxon>Portunoidea</taxon>
        <taxon>Portunidae</taxon>
        <taxon>Portuninae</taxon>
        <taxon>Portunus</taxon>
    </lineage>
</organism>
<evidence type="ECO:0000313" key="1">
    <source>
        <dbReference type="EMBL" id="MPC62953.1"/>
    </source>
</evidence>
<dbReference type="Proteomes" id="UP000324222">
    <property type="component" value="Unassembled WGS sequence"/>
</dbReference>
<comment type="caution">
    <text evidence="1">The sequence shown here is derived from an EMBL/GenBank/DDBJ whole genome shotgun (WGS) entry which is preliminary data.</text>
</comment>
<sequence length="65" mass="7427">MVLNACGTCEESVASRQKTACAGMKDTNMKALQFNLLVFLCRRCLNRGIKEWRNEDNDRETKSVQ</sequence>
<reference evidence="1 2" key="1">
    <citation type="submission" date="2019-05" db="EMBL/GenBank/DDBJ databases">
        <title>Another draft genome of Portunus trituberculatus and its Hox gene families provides insights of decapod evolution.</title>
        <authorList>
            <person name="Jeong J.-H."/>
            <person name="Song I."/>
            <person name="Kim S."/>
            <person name="Choi T."/>
            <person name="Kim D."/>
            <person name="Ryu S."/>
            <person name="Kim W."/>
        </authorList>
    </citation>
    <scope>NUCLEOTIDE SEQUENCE [LARGE SCALE GENOMIC DNA]</scope>
    <source>
        <tissue evidence="1">Muscle</tissue>
    </source>
</reference>
<dbReference type="EMBL" id="VSRR010020255">
    <property type="protein sequence ID" value="MPC62953.1"/>
    <property type="molecule type" value="Genomic_DNA"/>
</dbReference>
<dbReference type="AlphaFoldDB" id="A0A5B7GYZ5"/>
<evidence type="ECO:0000313" key="2">
    <source>
        <dbReference type="Proteomes" id="UP000324222"/>
    </source>
</evidence>
<gene>
    <name evidence="1" type="ORF">E2C01_057044</name>
</gene>
<keyword evidence="2" id="KW-1185">Reference proteome</keyword>
<name>A0A5B7GYZ5_PORTR</name>